<feature type="compositionally biased region" description="Basic and acidic residues" evidence="1">
    <location>
        <begin position="72"/>
        <end position="85"/>
    </location>
</feature>
<dbReference type="AlphaFoldDB" id="A0A9Q1JX25"/>
<evidence type="ECO:0000313" key="3">
    <source>
        <dbReference type="Proteomes" id="UP001153076"/>
    </source>
</evidence>
<proteinExistence type="predicted"/>
<dbReference type="Proteomes" id="UP001153076">
    <property type="component" value="Unassembled WGS sequence"/>
</dbReference>
<feature type="compositionally biased region" description="Basic and acidic residues" evidence="1">
    <location>
        <begin position="104"/>
        <end position="123"/>
    </location>
</feature>
<dbReference type="EMBL" id="JAKOGI010000573">
    <property type="protein sequence ID" value="KAJ8432926.1"/>
    <property type="molecule type" value="Genomic_DNA"/>
</dbReference>
<feature type="region of interest" description="Disordered" evidence="1">
    <location>
        <begin position="479"/>
        <end position="498"/>
    </location>
</feature>
<sequence>MKGAAFNTGKVSKMKLHSGQKRVHSAGSSKTSGRTSEESDPEYCSSDEGGSQHSSSKSFAGEEVSSSSTNHLKKETRSNKRHDVQCEGQRVVRHRKGLGVKGKGKVEEVKRRSRNDEIEDGGREQGVDVDIRHRCALDAICALTDQLFPAIGRHVAFERSNGRREADEVLKRAIEEHVSRERQRRRTAQKDLHIYTNYVLVLLELCRVNNIVETVALFKKLYTFLVVSGLLFPQCAGGVVWDLVHIVEDMDRVGKYNWSEAIIPVIEVRDDERRIEAVEAFIGLEDYNAYGVISVEERLRRAKDALRKEREAHVKEKKAYAVTKKELDELNEAVAMKTAVEDILEFARMQRFNSTANAPGMMAVREERTNTDIFSPDAGVQVDPTSPSSPLQSSDVADTTTVGESVPSRQLGSHPVEAEFFVGGEVGEVQRQSLCVQSSPYLHPDRVIGKGKRKCDNVYTSRKRSKTHGGVSAVQLAGTNSDVDGAPPGKVDNVDAPEEPVDGFVHVRMEGDGGRKSACDVVDAGVVVMDEKSDEGIAKDGKEVAMQSEKGATYEATIVAGVDAVCYDMHGTQADTSAGIESDTHGYQRDHC</sequence>
<dbReference type="OrthoDB" id="1417722at2759"/>
<feature type="compositionally biased region" description="Basic residues" evidence="1">
    <location>
        <begin position="12"/>
        <end position="24"/>
    </location>
</feature>
<reference evidence="2" key="1">
    <citation type="submission" date="2022-04" db="EMBL/GenBank/DDBJ databases">
        <title>Carnegiea gigantea Genome sequencing and assembly v2.</title>
        <authorList>
            <person name="Copetti D."/>
            <person name="Sanderson M.J."/>
            <person name="Burquez A."/>
            <person name="Wojciechowski M.F."/>
        </authorList>
    </citation>
    <scope>NUCLEOTIDE SEQUENCE</scope>
    <source>
        <strain evidence="2">SGP5-SGP5p</strain>
        <tissue evidence="2">Aerial part</tissue>
    </source>
</reference>
<feature type="region of interest" description="Disordered" evidence="1">
    <location>
        <begin position="1"/>
        <end position="123"/>
    </location>
</feature>
<evidence type="ECO:0000313" key="2">
    <source>
        <dbReference type="EMBL" id="KAJ8432926.1"/>
    </source>
</evidence>
<feature type="region of interest" description="Disordered" evidence="1">
    <location>
        <begin position="374"/>
        <end position="411"/>
    </location>
</feature>
<comment type="caution">
    <text evidence="2">The sequence shown here is derived from an EMBL/GenBank/DDBJ whole genome shotgun (WGS) entry which is preliminary data.</text>
</comment>
<name>A0A9Q1JX25_9CARY</name>
<feature type="compositionally biased region" description="Polar residues" evidence="1">
    <location>
        <begin position="383"/>
        <end position="411"/>
    </location>
</feature>
<evidence type="ECO:0000256" key="1">
    <source>
        <dbReference type="SAM" id="MobiDB-lite"/>
    </source>
</evidence>
<organism evidence="2 3">
    <name type="scientific">Carnegiea gigantea</name>
    <dbReference type="NCBI Taxonomy" id="171969"/>
    <lineage>
        <taxon>Eukaryota</taxon>
        <taxon>Viridiplantae</taxon>
        <taxon>Streptophyta</taxon>
        <taxon>Embryophyta</taxon>
        <taxon>Tracheophyta</taxon>
        <taxon>Spermatophyta</taxon>
        <taxon>Magnoliopsida</taxon>
        <taxon>eudicotyledons</taxon>
        <taxon>Gunneridae</taxon>
        <taxon>Pentapetalae</taxon>
        <taxon>Caryophyllales</taxon>
        <taxon>Cactineae</taxon>
        <taxon>Cactaceae</taxon>
        <taxon>Cactoideae</taxon>
        <taxon>Echinocereeae</taxon>
        <taxon>Carnegiea</taxon>
    </lineage>
</organism>
<feature type="compositionally biased region" description="Low complexity" evidence="1">
    <location>
        <begin position="46"/>
        <end position="61"/>
    </location>
</feature>
<keyword evidence="3" id="KW-1185">Reference proteome</keyword>
<gene>
    <name evidence="2" type="ORF">Cgig2_023056</name>
</gene>
<protein>
    <submittedName>
        <fullName evidence="2">Uncharacterized protein</fullName>
    </submittedName>
</protein>
<accession>A0A9Q1JX25</accession>